<dbReference type="VEuPathDB" id="FungiDB:G647_04149"/>
<dbReference type="GO" id="GO:0016705">
    <property type="term" value="F:oxidoreductase activity, acting on paired donors, with incorporation or reduction of molecular oxygen"/>
    <property type="evidence" value="ECO:0007669"/>
    <property type="project" value="InterPro"/>
</dbReference>
<evidence type="ECO:0000256" key="2">
    <source>
        <dbReference type="ARBA" id="ARBA00010617"/>
    </source>
</evidence>
<keyword evidence="4 8" id="KW-0560">Oxidoreductase</keyword>
<dbReference type="Gene3D" id="1.10.630.10">
    <property type="entry name" value="Cytochrome P450"/>
    <property type="match status" value="1"/>
</dbReference>
<proteinExistence type="inferred from homology"/>
<dbReference type="GO" id="GO:0005506">
    <property type="term" value="F:iron ion binding"/>
    <property type="evidence" value="ECO:0007669"/>
    <property type="project" value="InterPro"/>
</dbReference>
<dbReference type="GO" id="GO:0020037">
    <property type="term" value="F:heme binding"/>
    <property type="evidence" value="ECO:0007669"/>
    <property type="project" value="InterPro"/>
</dbReference>
<evidence type="ECO:0000256" key="3">
    <source>
        <dbReference type="ARBA" id="ARBA00022723"/>
    </source>
</evidence>
<dbReference type="VEuPathDB" id="FungiDB:CLCR_01874"/>
<dbReference type="SUPFAM" id="SSF48264">
    <property type="entry name" value="Cytochrome P450"/>
    <property type="match status" value="1"/>
</dbReference>
<reference evidence="11" key="1">
    <citation type="submission" date="2015-07" db="EMBL/GenBank/DDBJ databases">
        <authorList>
            <person name="Teixeira M.M."/>
            <person name="Souza R.C."/>
            <person name="Almeida L.G."/>
            <person name="Vicente V.A."/>
            <person name="de Hoog S."/>
            <person name="Bocca A.L."/>
            <person name="de Almeida S.R."/>
            <person name="Vasconcelos A.T."/>
            <person name="Felipe M.S."/>
        </authorList>
    </citation>
    <scope>NUCLEOTIDE SEQUENCE [LARGE SCALE GENOMIC DNA]</scope>
    <source>
        <strain evidence="11">KSF</strain>
    </source>
</reference>
<comment type="similarity">
    <text evidence="2 8">Belongs to the cytochrome P450 family.</text>
</comment>
<dbReference type="InterPro" id="IPR036396">
    <property type="entry name" value="Cyt_P450_sf"/>
</dbReference>
<evidence type="ECO:0000256" key="6">
    <source>
        <dbReference type="ARBA" id="ARBA00023033"/>
    </source>
</evidence>
<name>A0A1C1CEB5_9EURO</name>
<dbReference type="InterPro" id="IPR017972">
    <property type="entry name" value="Cyt_P450_CS"/>
</dbReference>
<dbReference type="STRING" id="86049.A0A1C1CEB5"/>
<gene>
    <name evidence="10" type="ORF">CLCR_01874</name>
</gene>
<dbReference type="InterPro" id="IPR001128">
    <property type="entry name" value="Cyt_P450"/>
</dbReference>
<evidence type="ECO:0000313" key="10">
    <source>
        <dbReference type="EMBL" id="OCT46787.1"/>
    </source>
</evidence>
<dbReference type="PANTHER" id="PTHR46300">
    <property type="entry name" value="P450, PUTATIVE (EUROFUNG)-RELATED-RELATED"/>
    <property type="match status" value="1"/>
</dbReference>
<evidence type="ECO:0000256" key="5">
    <source>
        <dbReference type="ARBA" id="ARBA00023004"/>
    </source>
</evidence>
<accession>A0A1C1CEB5</accession>
<feature type="binding site" description="axial binding residue" evidence="7">
    <location>
        <position position="415"/>
    </location>
    <ligand>
        <name>heme</name>
        <dbReference type="ChEBI" id="CHEBI:30413"/>
    </ligand>
    <ligandPart>
        <name>Fe</name>
        <dbReference type="ChEBI" id="CHEBI:18248"/>
    </ligandPart>
</feature>
<keyword evidence="5 7" id="KW-0408">Iron</keyword>
<dbReference type="GO" id="GO:0004497">
    <property type="term" value="F:monooxygenase activity"/>
    <property type="evidence" value="ECO:0007669"/>
    <property type="project" value="UniProtKB-KW"/>
</dbReference>
<keyword evidence="7 8" id="KW-0349">Heme</keyword>
<dbReference type="InterPro" id="IPR002401">
    <property type="entry name" value="Cyt_P450_E_grp-I"/>
</dbReference>
<dbReference type="PRINTS" id="PR00463">
    <property type="entry name" value="EP450I"/>
</dbReference>
<dbReference type="CDD" id="cd11065">
    <property type="entry name" value="CYP64-like"/>
    <property type="match status" value="1"/>
</dbReference>
<protein>
    <recommendedName>
        <fullName evidence="12">Cytochrome P450</fullName>
    </recommendedName>
</protein>
<keyword evidence="3 7" id="KW-0479">Metal-binding</keyword>
<sequence>MFLLILVVFILVVLYTRPKWESQWPDGPRGIPFIGILPGKKLKLYQQLANLVPRYGDFFSLKQGSSKVIVLSSPAAVNELMIKRGGKYASRPTPSAQAKIIGQGRLVAMEYGDDFRKHRKLIHSLLGMQNAKIFLPYQEYESRQTLRHLLEDPDSFFTEMARYSASVTFSLLLGARFDSNDAKTPDAIRRLFQDMFNKLRPGYWWADWVPILDHLPDGLAPWRAEARRTFETMTEFWSVPFDAIVDRMQHGTPPDCFLTRFLASPEVVNFSYVERRAILATLLTAGSETTATTLQWFFKAAVTGSSAPRVYPGWQDRSNLPYIAAVLEELHRWASVAPAGVFHATSESDSYSDKTIPVGTTVINNLYAVHHDDAYYRHHERFMPERFLPGKDPRCTSGMAHAPVHYGFGVGRRECPGKHVADASLFIIISRALWAFHVKQGPHPAPSDEVVGGFPVITPALFACSITPRSGRVAEMIRAEAAIQDASLRVEDAAQYEEQLLRVLQRQQQRRRSGRRAAGNVSAQY</sequence>
<feature type="chain" id="PRO_5008650753" description="Cytochrome P450" evidence="9">
    <location>
        <begin position="19"/>
        <end position="525"/>
    </location>
</feature>
<keyword evidence="11" id="KW-1185">Reference proteome</keyword>
<dbReference type="Proteomes" id="UP000094526">
    <property type="component" value="Unassembled WGS sequence"/>
</dbReference>
<dbReference type="AlphaFoldDB" id="A0A1C1CEB5"/>
<evidence type="ECO:0000256" key="7">
    <source>
        <dbReference type="PIRSR" id="PIRSR602401-1"/>
    </source>
</evidence>
<dbReference type="InterPro" id="IPR050364">
    <property type="entry name" value="Cytochrome_P450_fung"/>
</dbReference>
<dbReference type="PANTHER" id="PTHR46300:SF2">
    <property type="entry name" value="CYTOCHROME P450 MONOOXYGENASE ALNH-RELATED"/>
    <property type="match status" value="1"/>
</dbReference>
<evidence type="ECO:0000256" key="4">
    <source>
        <dbReference type="ARBA" id="ARBA00023002"/>
    </source>
</evidence>
<comment type="cofactor">
    <cofactor evidence="1 7">
        <name>heme</name>
        <dbReference type="ChEBI" id="CHEBI:30413"/>
    </cofactor>
</comment>
<evidence type="ECO:0008006" key="12">
    <source>
        <dbReference type="Google" id="ProtNLM"/>
    </source>
</evidence>
<comment type="caution">
    <text evidence="10">The sequence shown here is derived from an EMBL/GenBank/DDBJ whole genome shotgun (WGS) entry which is preliminary data.</text>
</comment>
<dbReference type="EMBL" id="LGRB01000015">
    <property type="protein sequence ID" value="OCT46787.1"/>
    <property type="molecule type" value="Genomic_DNA"/>
</dbReference>
<dbReference type="PRINTS" id="PR00385">
    <property type="entry name" value="P450"/>
</dbReference>
<evidence type="ECO:0000256" key="1">
    <source>
        <dbReference type="ARBA" id="ARBA00001971"/>
    </source>
</evidence>
<evidence type="ECO:0000256" key="8">
    <source>
        <dbReference type="RuleBase" id="RU000461"/>
    </source>
</evidence>
<keyword evidence="6 8" id="KW-0503">Monooxygenase</keyword>
<evidence type="ECO:0000256" key="9">
    <source>
        <dbReference type="SAM" id="SignalP"/>
    </source>
</evidence>
<dbReference type="OrthoDB" id="2789670at2759"/>
<dbReference type="PROSITE" id="PS00086">
    <property type="entry name" value="CYTOCHROME_P450"/>
    <property type="match status" value="1"/>
</dbReference>
<evidence type="ECO:0000313" key="11">
    <source>
        <dbReference type="Proteomes" id="UP000094526"/>
    </source>
</evidence>
<dbReference type="Pfam" id="PF00067">
    <property type="entry name" value="p450"/>
    <property type="match status" value="1"/>
</dbReference>
<keyword evidence="9" id="KW-0732">Signal</keyword>
<feature type="signal peptide" evidence="9">
    <location>
        <begin position="1"/>
        <end position="18"/>
    </location>
</feature>
<organism evidence="10 11">
    <name type="scientific">Cladophialophora carrionii</name>
    <dbReference type="NCBI Taxonomy" id="86049"/>
    <lineage>
        <taxon>Eukaryota</taxon>
        <taxon>Fungi</taxon>
        <taxon>Dikarya</taxon>
        <taxon>Ascomycota</taxon>
        <taxon>Pezizomycotina</taxon>
        <taxon>Eurotiomycetes</taxon>
        <taxon>Chaetothyriomycetidae</taxon>
        <taxon>Chaetothyriales</taxon>
        <taxon>Herpotrichiellaceae</taxon>
        <taxon>Cladophialophora</taxon>
    </lineage>
</organism>